<dbReference type="PANTHER" id="PTHR42928">
    <property type="entry name" value="TRICARBOXYLATE-BINDING PROTEIN"/>
    <property type="match status" value="1"/>
</dbReference>
<dbReference type="AlphaFoldDB" id="A0A261U517"/>
<dbReference type="PIRSF" id="PIRSF017082">
    <property type="entry name" value="YflP"/>
    <property type="match status" value="1"/>
</dbReference>
<dbReference type="PROSITE" id="PS51318">
    <property type="entry name" value="TAT"/>
    <property type="match status" value="1"/>
</dbReference>
<dbReference type="Gene3D" id="3.40.190.150">
    <property type="entry name" value="Bordetella uptake gene, domain 1"/>
    <property type="match status" value="1"/>
</dbReference>
<comment type="caution">
    <text evidence="3">The sequence shown here is derived from an EMBL/GenBank/DDBJ whole genome shotgun (WGS) entry which is preliminary data.</text>
</comment>
<dbReference type="InterPro" id="IPR005064">
    <property type="entry name" value="BUG"/>
</dbReference>
<dbReference type="Pfam" id="PF03401">
    <property type="entry name" value="TctC"/>
    <property type="match status" value="1"/>
</dbReference>
<reference evidence="3 4" key="1">
    <citation type="submission" date="2017-05" db="EMBL/GenBank/DDBJ databases">
        <title>Complete and WGS of Bordetella genogroups.</title>
        <authorList>
            <person name="Spilker T."/>
            <person name="LiPuma J."/>
        </authorList>
    </citation>
    <scope>NUCLEOTIDE SEQUENCE [LARGE SCALE GENOMIC DNA]</scope>
    <source>
        <strain evidence="3 4">AU9919</strain>
    </source>
</reference>
<dbReference type="InterPro" id="IPR006311">
    <property type="entry name" value="TAT_signal"/>
</dbReference>
<dbReference type="SUPFAM" id="SSF53850">
    <property type="entry name" value="Periplasmic binding protein-like II"/>
    <property type="match status" value="1"/>
</dbReference>
<dbReference type="PANTHER" id="PTHR42928:SF5">
    <property type="entry name" value="BLR1237 PROTEIN"/>
    <property type="match status" value="1"/>
</dbReference>
<keyword evidence="4" id="KW-1185">Reference proteome</keyword>
<protein>
    <submittedName>
        <fullName evidence="3">MFS transporter</fullName>
    </submittedName>
</protein>
<dbReference type="CDD" id="cd07012">
    <property type="entry name" value="PBP2_Bug_TTT"/>
    <property type="match status" value="1"/>
</dbReference>
<sequence>MDLNPIQFSRRRFLAGAALLAAGAAQTSRAAAWPDGKAITWVVPYPAGGSTDVLGRAIAQQLNTLLKTTVIVDNRPGATGTIGAARVARAEPDGLTVLGTSIGPQAVAPHMMGKLTYDPVEDFAAVITVGTIPHVLVVGKHQPYTSVQALVEAARAKPDSIAYASGGTGTVLHVQGELLKQKTATRFIHVPYKGDTPALQDTLGEQVQFMFAPIAAALPHIQSGNLRALAVTSAQRLKTLPDIPTMDESGFDDFVVEQWQAVFAPAGTPAPIIQQLNTAIASALQTPALTELADKLGITLVGGSPEALDKMRRADYVKWGQVIRDAGITA</sequence>
<dbReference type="EMBL" id="NEVQ01000013">
    <property type="protein sequence ID" value="OZI55953.1"/>
    <property type="molecule type" value="Genomic_DNA"/>
</dbReference>
<comment type="similarity">
    <text evidence="1">Belongs to the UPF0065 (bug) family.</text>
</comment>
<evidence type="ECO:0000313" key="4">
    <source>
        <dbReference type="Proteomes" id="UP000216885"/>
    </source>
</evidence>
<dbReference type="InterPro" id="IPR042100">
    <property type="entry name" value="Bug_dom1"/>
</dbReference>
<evidence type="ECO:0000256" key="1">
    <source>
        <dbReference type="ARBA" id="ARBA00006987"/>
    </source>
</evidence>
<dbReference type="Gene3D" id="3.40.190.10">
    <property type="entry name" value="Periplasmic binding protein-like II"/>
    <property type="match status" value="1"/>
</dbReference>
<dbReference type="RefSeq" id="WP_094837853.1">
    <property type="nucleotide sequence ID" value="NZ_NEVQ01000013.1"/>
</dbReference>
<evidence type="ECO:0000256" key="2">
    <source>
        <dbReference type="SAM" id="SignalP"/>
    </source>
</evidence>
<keyword evidence="2" id="KW-0732">Signal</keyword>
<gene>
    <name evidence="3" type="ORF">CAL20_10865</name>
</gene>
<organism evidence="3 4">
    <name type="scientific">Bordetella genomosp. 4</name>
    <dbReference type="NCBI Taxonomy" id="463044"/>
    <lineage>
        <taxon>Bacteria</taxon>
        <taxon>Pseudomonadati</taxon>
        <taxon>Pseudomonadota</taxon>
        <taxon>Betaproteobacteria</taxon>
        <taxon>Burkholderiales</taxon>
        <taxon>Alcaligenaceae</taxon>
        <taxon>Bordetella</taxon>
    </lineage>
</organism>
<proteinExistence type="inferred from homology"/>
<evidence type="ECO:0000313" key="3">
    <source>
        <dbReference type="EMBL" id="OZI55953.1"/>
    </source>
</evidence>
<accession>A0A261U517</accession>
<feature type="chain" id="PRO_5013079777" evidence="2">
    <location>
        <begin position="31"/>
        <end position="330"/>
    </location>
</feature>
<name>A0A261U517_9BORD</name>
<feature type="signal peptide" evidence="2">
    <location>
        <begin position="1"/>
        <end position="30"/>
    </location>
</feature>
<dbReference type="Proteomes" id="UP000216885">
    <property type="component" value="Unassembled WGS sequence"/>
</dbReference>